<reference evidence="2 3" key="1">
    <citation type="submission" date="2016-10" db="EMBL/GenBank/DDBJ databases">
        <authorList>
            <person name="de Groot N.N."/>
        </authorList>
    </citation>
    <scope>NUCLEOTIDE SEQUENCE [LARGE SCALE GENOMIC DNA]</scope>
    <source>
        <strain evidence="2 3">IBRC-M 10780</strain>
    </source>
</reference>
<dbReference type="RefSeq" id="WP_244513586.1">
    <property type="nucleotide sequence ID" value="NZ_FOHE01000015.1"/>
</dbReference>
<sequence length="64" mass="7133">MKAQSYAFIVVMGVLILEVVQSIYLTIQGNTSYNGNGISPLVFLSVISIIYLVTLLIYRKKYGD</sequence>
<dbReference type="Proteomes" id="UP000198618">
    <property type="component" value="Unassembled WGS sequence"/>
</dbReference>
<keyword evidence="1" id="KW-0812">Transmembrane</keyword>
<keyword evidence="1" id="KW-1133">Transmembrane helix</keyword>
<protein>
    <submittedName>
        <fullName evidence="2">Uncharacterized protein</fullName>
    </submittedName>
</protein>
<keyword evidence="3" id="KW-1185">Reference proteome</keyword>
<name>A0A1I0FJK8_9BACI</name>
<proteinExistence type="predicted"/>
<feature type="transmembrane region" description="Helical" evidence="1">
    <location>
        <begin position="38"/>
        <end position="58"/>
    </location>
</feature>
<evidence type="ECO:0000256" key="1">
    <source>
        <dbReference type="SAM" id="Phobius"/>
    </source>
</evidence>
<evidence type="ECO:0000313" key="3">
    <source>
        <dbReference type="Proteomes" id="UP000198618"/>
    </source>
</evidence>
<keyword evidence="1" id="KW-0472">Membrane</keyword>
<dbReference type="AlphaFoldDB" id="A0A1I0FJK8"/>
<dbReference type="EMBL" id="FOHE01000015">
    <property type="protein sequence ID" value="SET57625.1"/>
    <property type="molecule type" value="Genomic_DNA"/>
</dbReference>
<gene>
    <name evidence="2" type="ORF">SAMN05216389_11557</name>
</gene>
<accession>A0A1I0FJK8</accession>
<organism evidence="2 3">
    <name type="scientific">Oceanobacillus limi</name>
    <dbReference type="NCBI Taxonomy" id="930131"/>
    <lineage>
        <taxon>Bacteria</taxon>
        <taxon>Bacillati</taxon>
        <taxon>Bacillota</taxon>
        <taxon>Bacilli</taxon>
        <taxon>Bacillales</taxon>
        <taxon>Bacillaceae</taxon>
        <taxon>Oceanobacillus</taxon>
    </lineage>
</organism>
<evidence type="ECO:0000313" key="2">
    <source>
        <dbReference type="EMBL" id="SET57625.1"/>
    </source>
</evidence>